<dbReference type="PANTHER" id="PTHR19211:SF14">
    <property type="entry name" value="ATP-BINDING CASSETTE SUB-FAMILY F MEMBER 1"/>
    <property type="match status" value="1"/>
</dbReference>
<gene>
    <name evidence="5" type="ORF">ACFSW7_10400</name>
</gene>
<dbReference type="SUPFAM" id="SSF52540">
    <property type="entry name" value="P-loop containing nucleoside triphosphate hydrolases"/>
    <property type="match status" value="2"/>
</dbReference>
<dbReference type="SMART" id="SM00382">
    <property type="entry name" value="AAA"/>
    <property type="match status" value="2"/>
</dbReference>
<evidence type="ECO:0000256" key="1">
    <source>
        <dbReference type="ARBA" id="ARBA00022737"/>
    </source>
</evidence>
<evidence type="ECO:0000313" key="5">
    <source>
        <dbReference type="EMBL" id="MFD2758785.1"/>
    </source>
</evidence>
<dbReference type="GO" id="GO:0005524">
    <property type="term" value="F:ATP binding"/>
    <property type="evidence" value="ECO:0007669"/>
    <property type="project" value="UniProtKB-KW"/>
</dbReference>
<keyword evidence="1" id="KW-0677">Repeat</keyword>
<proteinExistence type="predicted"/>
<dbReference type="Proteomes" id="UP001597492">
    <property type="component" value="Unassembled WGS sequence"/>
</dbReference>
<dbReference type="InterPro" id="IPR003439">
    <property type="entry name" value="ABC_transporter-like_ATP-bd"/>
</dbReference>
<name>A0ABW5V2C2_9MICO</name>
<accession>A0ABW5V2C2</accession>
<evidence type="ECO:0000313" key="6">
    <source>
        <dbReference type="Proteomes" id="UP001597492"/>
    </source>
</evidence>
<evidence type="ECO:0000256" key="3">
    <source>
        <dbReference type="ARBA" id="ARBA00022840"/>
    </source>
</evidence>
<dbReference type="Gene3D" id="3.40.50.300">
    <property type="entry name" value="P-loop containing nucleotide triphosphate hydrolases"/>
    <property type="match status" value="2"/>
</dbReference>
<dbReference type="EMBL" id="JBHUNE010000007">
    <property type="protein sequence ID" value="MFD2758785.1"/>
    <property type="molecule type" value="Genomic_DNA"/>
</dbReference>
<keyword evidence="3 5" id="KW-0067">ATP-binding</keyword>
<keyword evidence="6" id="KW-1185">Reference proteome</keyword>
<dbReference type="RefSeq" id="WP_051082892.1">
    <property type="nucleotide sequence ID" value="NZ_JBHUNE010000007.1"/>
</dbReference>
<feature type="domain" description="ABC transporter" evidence="4">
    <location>
        <begin position="17"/>
        <end position="266"/>
    </location>
</feature>
<dbReference type="InterPro" id="IPR003593">
    <property type="entry name" value="AAA+_ATPase"/>
</dbReference>
<evidence type="ECO:0000256" key="2">
    <source>
        <dbReference type="ARBA" id="ARBA00022741"/>
    </source>
</evidence>
<feature type="domain" description="ABC transporter" evidence="4">
    <location>
        <begin position="352"/>
        <end position="558"/>
    </location>
</feature>
<keyword evidence="2" id="KW-0547">Nucleotide-binding</keyword>
<dbReference type="InterPro" id="IPR050611">
    <property type="entry name" value="ABCF"/>
</dbReference>
<organism evidence="5 6">
    <name type="scientific">Gulosibacter faecalis</name>
    <dbReference type="NCBI Taxonomy" id="272240"/>
    <lineage>
        <taxon>Bacteria</taxon>
        <taxon>Bacillati</taxon>
        <taxon>Actinomycetota</taxon>
        <taxon>Actinomycetes</taxon>
        <taxon>Micrococcales</taxon>
        <taxon>Microbacteriaceae</taxon>
        <taxon>Gulosibacter</taxon>
    </lineage>
</organism>
<dbReference type="PANTHER" id="PTHR19211">
    <property type="entry name" value="ATP-BINDING TRANSPORT PROTEIN-RELATED"/>
    <property type="match status" value="1"/>
</dbReference>
<dbReference type="InterPro" id="IPR027417">
    <property type="entry name" value="P-loop_NTPase"/>
</dbReference>
<evidence type="ECO:0000259" key="4">
    <source>
        <dbReference type="PROSITE" id="PS50893"/>
    </source>
</evidence>
<dbReference type="Pfam" id="PF00005">
    <property type="entry name" value="ABC_tran"/>
    <property type="match status" value="2"/>
</dbReference>
<protein>
    <submittedName>
        <fullName evidence="5">ABC-F family ATP-binding cassette domain-containing protein</fullName>
    </submittedName>
</protein>
<sequence length="560" mass="61056">MAHTTTLHSARRRGAHLQARELTVLRGERRVLDRFDIRVSPGERAGLIGANGAGKSTLLSTLAGDFEPTDGEVTSPAELGFLRQELELPGDTTIDDVVAGAVAPIRQLEHELEVAGAALADGGAAVADEYARLLDAAEQRGLWELDARIEAVLAGLQLGGLDRDRPIAELSGGQGHRLALAALLLEQPTALLLDEPTNHLDDAALEFLAEQLRRWRGPVLFASHDRSFLDDVANVIVDLDESPAQEGIAHGMVRGRRYRGNVHDYLAARRRDLEQWRRNYDDELAERARLERVIGVDARNIFHTTKPRSESRMAAKFEADRAAKTVGSRLRQARSALAELDRHPVPVPPRPLEFGGFARGRALGSGTAAQLTEAAVERRLGPVSLELVAGSRTLVTGPNGVGKSTLLGVLARHVRATSGEVAVTRSVGMLGQEDVWPDLRVSAAEAYRRGLRQPSAAPTLEDLGLLDEPTSRRALGELSYGQRRRVALAPLIAEPPALLLLDEPTNHLAIDLVTQLEAALDGYPGTIVIASHDRWLRERWRHDELRLSPYGPPQLRSAER</sequence>
<comment type="caution">
    <text evidence="5">The sequence shown here is derived from an EMBL/GenBank/DDBJ whole genome shotgun (WGS) entry which is preliminary data.</text>
</comment>
<reference evidence="6" key="1">
    <citation type="journal article" date="2019" name="Int. J. Syst. Evol. Microbiol.">
        <title>The Global Catalogue of Microorganisms (GCM) 10K type strain sequencing project: providing services to taxonomists for standard genome sequencing and annotation.</title>
        <authorList>
            <consortium name="The Broad Institute Genomics Platform"/>
            <consortium name="The Broad Institute Genome Sequencing Center for Infectious Disease"/>
            <person name="Wu L."/>
            <person name="Ma J."/>
        </authorList>
    </citation>
    <scope>NUCLEOTIDE SEQUENCE [LARGE SCALE GENOMIC DNA]</scope>
    <source>
        <strain evidence="6">TISTR 1514</strain>
    </source>
</reference>
<dbReference type="PROSITE" id="PS50893">
    <property type="entry name" value="ABC_TRANSPORTER_2"/>
    <property type="match status" value="2"/>
</dbReference>